<dbReference type="EMBL" id="JBANAX010000421">
    <property type="protein sequence ID" value="KAL1209336.1"/>
    <property type="molecule type" value="Genomic_DNA"/>
</dbReference>
<keyword evidence="4" id="KW-1185">Reference proteome</keyword>
<dbReference type="CDD" id="cd17039">
    <property type="entry name" value="Ubl_ubiquitin_like"/>
    <property type="match status" value="1"/>
</dbReference>
<proteinExistence type="predicted"/>
<feature type="compositionally biased region" description="Polar residues" evidence="1">
    <location>
        <begin position="119"/>
        <end position="138"/>
    </location>
</feature>
<dbReference type="PANTHER" id="PTHR10621:SF38">
    <property type="entry name" value="UBIQUITIN DOMAIN-CONTAINING PROTEIN 7SL RNA1-RELATED"/>
    <property type="match status" value="1"/>
</dbReference>
<dbReference type="InterPro" id="IPR029071">
    <property type="entry name" value="Ubiquitin-like_domsf"/>
</dbReference>
<comment type="caution">
    <text evidence="3">The sequence shown here is derived from an EMBL/GenBank/DDBJ whole genome shotgun (WGS) entry which is preliminary data.</text>
</comment>
<reference evidence="3 4" key="1">
    <citation type="submission" date="2024-04" db="EMBL/GenBank/DDBJ databases">
        <title>Genome assembly C_amara_ONT_v2.</title>
        <authorList>
            <person name="Yant L."/>
            <person name="Moore C."/>
            <person name="Slenker M."/>
        </authorList>
    </citation>
    <scope>NUCLEOTIDE SEQUENCE [LARGE SCALE GENOMIC DNA]</scope>
    <source>
        <tissue evidence="3">Leaf</tissue>
    </source>
</reference>
<dbReference type="Gene3D" id="3.10.20.90">
    <property type="entry name" value="Phosphatidylinositol 3-kinase Catalytic Subunit, Chain A, domain 1"/>
    <property type="match status" value="1"/>
</dbReference>
<evidence type="ECO:0000256" key="1">
    <source>
        <dbReference type="SAM" id="MobiDB-lite"/>
    </source>
</evidence>
<dbReference type="Proteomes" id="UP001558713">
    <property type="component" value="Unassembled WGS sequence"/>
</dbReference>
<dbReference type="Pfam" id="PF00240">
    <property type="entry name" value="ubiquitin"/>
    <property type="match status" value="1"/>
</dbReference>
<organism evidence="3 4">
    <name type="scientific">Cardamine amara subsp. amara</name>
    <dbReference type="NCBI Taxonomy" id="228776"/>
    <lineage>
        <taxon>Eukaryota</taxon>
        <taxon>Viridiplantae</taxon>
        <taxon>Streptophyta</taxon>
        <taxon>Embryophyta</taxon>
        <taxon>Tracheophyta</taxon>
        <taxon>Spermatophyta</taxon>
        <taxon>Magnoliopsida</taxon>
        <taxon>eudicotyledons</taxon>
        <taxon>Gunneridae</taxon>
        <taxon>Pentapetalae</taxon>
        <taxon>rosids</taxon>
        <taxon>malvids</taxon>
        <taxon>Brassicales</taxon>
        <taxon>Brassicaceae</taxon>
        <taxon>Cardamineae</taxon>
        <taxon>Cardamine</taxon>
    </lineage>
</organism>
<dbReference type="SMART" id="SM00213">
    <property type="entry name" value="UBQ"/>
    <property type="match status" value="2"/>
</dbReference>
<evidence type="ECO:0000313" key="4">
    <source>
        <dbReference type="Proteomes" id="UP001558713"/>
    </source>
</evidence>
<feature type="domain" description="Ubiquitin-like" evidence="2">
    <location>
        <begin position="394"/>
        <end position="468"/>
    </location>
</feature>
<dbReference type="AlphaFoldDB" id="A0ABD1ARE0"/>
<feature type="region of interest" description="Disordered" evidence="1">
    <location>
        <begin position="119"/>
        <end position="139"/>
    </location>
</feature>
<name>A0ABD1ARE0_CARAN</name>
<feature type="domain" description="Ubiquitin-like" evidence="2">
    <location>
        <begin position="1"/>
        <end position="73"/>
    </location>
</feature>
<evidence type="ECO:0000259" key="2">
    <source>
        <dbReference type="PROSITE" id="PS50053"/>
    </source>
</evidence>
<protein>
    <submittedName>
        <fullName evidence="3">Ubiquitin domain-containing protein 7SL RNA2</fullName>
    </submittedName>
</protein>
<dbReference type="PANTHER" id="PTHR10621">
    <property type="entry name" value="UV EXCISION REPAIR PROTEIN RAD23"/>
    <property type="match status" value="1"/>
</dbReference>
<accession>A0ABD1ARE0</accession>
<gene>
    <name evidence="3" type="ORF">V5N11_025114</name>
</gene>
<sequence length="479" mass="55248">MKVFVDNRAGENMCLIEVDNSDTVLAIKEKIKRCLRVHVSNQFLYFNDKFLFHNNVHAAHLKIGPNSHLQLYVPPNRNHPIHKLHQTNQSPAPSNSTQQIIQWTEKMPSFRNNTQVLQTEQSPVSLRPKTTQKTSHVQDSPVMVRTNQEQPLTTEDAKVFETVQSPETSDYFKELNIPDLSAVMNMPSFRPETTQKISHVQDSPVMVRSNNNQEQPPWPTKEIITRVRRNNNESLSLSENEESLGIQDYFPTVKSPEASDYFKELNIPDLSSVMNMPSLRPEITQNISHAQDSPEQPWPTEEIRWVQSLWSTRTNEIVNGQDSSVMVRRNNNESRSLSDNEVLRGSQDYFPSVTVGNQVFQTVESQEESDFFNEIINIPYSPAKKKIKTSPRKLTLMVKPSEESRKIPVEVNESDNIKELKKELFRMQERGELNLPQEGFFLMHDLTILDEDVSFKKNRLTQGDTIEIFGEYFTSDDDS</sequence>
<dbReference type="SUPFAM" id="SSF54236">
    <property type="entry name" value="Ubiquitin-like"/>
    <property type="match status" value="2"/>
</dbReference>
<evidence type="ECO:0000313" key="3">
    <source>
        <dbReference type="EMBL" id="KAL1209336.1"/>
    </source>
</evidence>
<dbReference type="InterPro" id="IPR000626">
    <property type="entry name" value="Ubiquitin-like_dom"/>
</dbReference>
<dbReference type="PROSITE" id="PS50053">
    <property type="entry name" value="UBIQUITIN_2"/>
    <property type="match status" value="2"/>
</dbReference>